<dbReference type="PROSITE" id="PS50885">
    <property type="entry name" value="HAMP"/>
    <property type="match status" value="1"/>
</dbReference>
<evidence type="ECO:0000256" key="8">
    <source>
        <dbReference type="ARBA" id="ARBA00022777"/>
    </source>
</evidence>
<feature type="transmembrane region" description="Helical" evidence="13">
    <location>
        <begin position="18"/>
        <end position="39"/>
    </location>
</feature>
<keyword evidence="5" id="KW-0808">Transferase</keyword>
<evidence type="ECO:0000256" key="2">
    <source>
        <dbReference type="ARBA" id="ARBA00004141"/>
    </source>
</evidence>
<dbReference type="SUPFAM" id="SSF47384">
    <property type="entry name" value="Homodimeric domain of signal transducing histidine kinase"/>
    <property type="match status" value="1"/>
</dbReference>
<dbReference type="PANTHER" id="PTHR45436">
    <property type="entry name" value="SENSOR HISTIDINE KINASE YKOH"/>
    <property type="match status" value="1"/>
</dbReference>
<evidence type="ECO:0000256" key="3">
    <source>
        <dbReference type="ARBA" id="ARBA00012438"/>
    </source>
</evidence>
<keyword evidence="8 16" id="KW-0418">Kinase</keyword>
<dbReference type="EC" id="2.7.13.3" evidence="3"/>
<dbReference type="InterPro" id="IPR005467">
    <property type="entry name" value="His_kinase_dom"/>
</dbReference>
<keyword evidence="11" id="KW-0902">Two-component regulatory system</keyword>
<dbReference type="CDD" id="cd00082">
    <property type="entry name" value="HisKA"/>
    <property type="match status" value="1"/>
</dbReference>
<reference evidence="16" key="1">
    <citation type="submission" date="2021-04" db="EMBL/GenBank/DDBJ databases">
        <title>novel species isolated from subtropical streams in China.</title>
        <authorList>
            <person name="Lu H."/>
        </authorList>
    </citation>
    <scope>NUCLEOTIDE SEQUENCE</scope>
    <source>
        <strain evidence="16">LFS511W</strain>
    </source>
</reference>
<dbReference type="InterPro" id="IPR003594">
    <property type="entry name" value="HATPase_dom"/>
</dbReference>
<dbReference type="Pfam" id="PF08521">
    <property type="entry name" value="2CSK_N"/>
    <property type="match status" value="1"/>
</dbReference>
<dbReference type="SUPFAM" id="SSF55874">
    <property type="entry name" value="ATPase domain of HSP90 chaperone/DNA topoisomerase II/histidine kinase"/>
    <property type="match status" value="1"/>
</dbReference>
<dbReference type="InterPro" id="IPR036097">
    <property type="entry name" value="HisK_dim/P_sf"/>
</dbReference>
<proteinExistence type="predicted"/>
<dbReference type="PROSITE" id="PS50109">
    <property type="entry name" value="HIS_KIN"/>
    <property type="match status" value="1"/>
</dbReference>
<feature type="domain" description="Histidine kinase" evidence="14">
    <location>
        <begin position="247"/>
        <end position="459"/>
    </location>
</feature>
<dbReference type="RefSeq" id="WP_212687622.1">
    <property type="nucleotide sequence ID" value="NZ_JAGSPN010000005.1"/>
</dbReference>
<evidence type="ECO:0000256" key="1">
    <source>
        <dbReference type="ARBA" id="ARBA00000085"/>
    </source>
</evidence>
<dbReference type="AlphaFoldDB" id="A0A941I749"/>
<evidence type="ECO:0000256" key="6">
    <source>
        <dbReference type="ARBA" id="ARBA00022692"/>
    </source>
</evidence>
<dbReference type="Pfam" id="PF02518">
    <property type="entry name" value="HATPase_c"/>
    <property type="match status" value="1"/>
</dbReference>
<feature type="domain" description="HAMP" evidence="15">
    <location>
        <begin position="187"/>
        <end position="239"/>
    </location>
</feature>
<evidence type="ECO:0000313" key="16">
    <source>
        <dbReference type="EMBL" id="MBR7782290.1"/>
    </source>
</evidence>
<keyword evidence="7" id="KW-0547">Nucleotide-binding</keyword>
<evidence type="ECO:0000256" key="7">
    <source>
        <dbReference type="ARBA" id="ARBA00022741"/>
    </source>
</evidence>
<dbReference type="CDD" id="cd00075">
    <property type="entry name" value="HATPase"/>
    <property type="match status" value="1"/>
</dbReference>
<accession>A0A941I749</accession>
<gene>
    <name evidence="16" type="ORF">KDM89_09060</name>
</gene>
<dbReference type="PANTHER" id="PTHR45436:SF14">
    <property type="entry name" value="SENSOR PROTEIN QSEC"/>
    <property type="match status" value="1"/>
</dbReference>
<comment type="catalytic activity">
    <reaction evidence="1">
        <text>ATP + protein L-histidine = ADP + protein N-phospho-L-histidine.</text>
        <dbReference type="EC" id="2.7.13.3"/>
    </reaction>
</comment>
<keyword evidence="9" id="KW-0067">ATP-binding</keyword>
<keyword evidence="10 13" id="KW-1133">Transmembrane helix</keyword>
<dbReference type="InterPro" id="IPR013727">
    <property type="entry name" value="2CSK_N"/>
</dbReference>
<dbReference type="GO" id="GO:0000155">
    <property type="term" value="F:phosphorelay sensor kinase activity"/>
    <property type="evidence" value="ECO:0007669"/>
    <property type="project" value="InterPro"/>
</dbReference>
<dbReference type="EMBL" id="JAGSPN010000005">
    <property type="protein sequence ID" value="MBR7782290.1"/>
    <property type="molecule type" value="Genomic_DNA"/>
</dbReference>
<dbReference type="GO" id="GO:0005886">
    <property type="term" value="C:plasma membrane"/>
    <property type="evidence" value="ECO:0007669"/>
    <property type="project" value="TreeGrafter"/>
</dbReference>
<evidence type="ECO:0000256" key="9">
    <source>
        <dbReference type="ARBA" id="ARBA00022840"/>
    </source>
</evidence>
<keyword evidence="17" id="KW-1185">Reference proteome</keyword>
<sequence>MHSAITLRSGSWSLRRTLLGILLSLTITVWGVSAVVVYLNADTESHELFDQSLAETGHLLLSLAEHEMQERGVHSAHRFADVSTRRDNTYLLFQIHDADGQLIYKNTGAPDQPFLQLNSPSGYGWIQLRGQRWRSYVVWNDSHTLQMQVVEPDTHRRDITGRFTYQLLAFALAIAPLLVLGIWWTVNRVFNSLRHYAHQLTQRRPGDFSALSPQGAPAEILPLVAALNQLFVRVSQTREREQRFTADAAHELRTPLAAVKTSLQVWRRARNAEERQEAETALSDSIERASRLVTQLLALSRSEPETSAVPALPRTDLAAWCRAQTAEWQHDIAQAGHTLTTDFQTVYTGMDAISMSMLMRNLIDNACRYTPAPGHLHLRCGEQQGQAVLEVSDSGPGIPAAQRSQVLERFVRLSDASIPGSGLGLSIVANIAQAHGASLRLLDGNDGQGLTVQLRFPLS</sequence>
<evidence type="ECO:0000259" key="15">
    <source>
        <dbReference type="PROSITE" id="PS50885"/>
    </source>
</evidence>
<dbReference type="Gene3D" id="3.30.565.10">
    <property type="entry name" value="Histidine kinase-like ATPase, C-terminal domain"/>
    <property type="match status" value="1"/>
</dbReference>
<dbReference type="PRINTS" id="PR00344">
    <property type="entry name" value="BCTRLSENSOR"/>
</dbReference>
<evidence type="ECO:0000256" key="13">
    <source>
        <dbReference type="SAM" id="Phobius"/>
    </source>
</evidence>
<protein>
    <recommendedName>
        <fullName evidence="3">histidine kinase</fullName>
        <ecNumber evidence="3">2.7.13.3</ecNumber>
    </recommendedName>
</protein>
<keyword evidence="12 13" id="KW-0472">Membrane</keyword>
<dbReference type="InterPro" id="IPR050428">
    <property type="entry name" value="TCS_sensor_his_kinase"/>
</dbReference>
<dbReference type="Proteomes" id="UP000680067">
    <property type="component" value="Unassembled WGS sequence"/>
</dbReference>
<keyword evidence="4" id="KW-0597">Phosphoprotein</keyword>
<evidence type="ECO:0000256" key="5">
    <source>
        <dbReference type="ARBA" id="ARBA00022679"/>
    </source>
</evidence>
<evidence type="ECO:0000256" key="4">
    <source>
        <dbReference type="ARBA" id="ARBA00022553"/>
    </source>
</evidence>
<evidence type="ECO:0000256" key="11">
    <source>
        <dbReference type="ARBA" id="ARBA00023012"/>
    </source>
</evidence>
<dbReference type="InterPro" id="IPR003660">
    <property type="entry name" value="HAMP_dom"/>
</dbReference>
<dbReference type="SMART" id="SM00387">
    <property type="entry name" value="HATPase_c"/>
    <property type="match status" value="1"/>
</dbReference>
<dbReference type="SMART" id="SM00388">
    <property type="entry name" value="HisKA"/>
    <property type="match status" value="1"/>
</dbReference>
<dbReference type="InterPro" id="IPR004358">
    <property type="entry name" value="Sig_transdc_His_kin-like_C"/>
</dbReference>
<organism evidence="16 17">
    <name type="scientific">Undibacterium luofuense</name>
    <dbReference type="NCBI Taxonomy" id="2828733"/>
    <lineage>
        <taxon>Bacteria</taxon>
        <taxon>Pseudomonadati</taxon>
        <taxon>Pseudomonadota</taxon>
        <taxon>Betaproteobacteria</taxon>
        <taxon>Burkholderiales</taxon>
        <taxon>Oxalobacteraceae</taxon>
        <taxon>Undibacterium</taxon>
    </lineage>
</organism>
<name>A0A941I749_9BURK</name>
<evidence type="ECO:0000256" key="12">
    <source>
        <dbReference type="ARBA" id="ARBA00023136"/>
    </source>
</evidence>
<dbReference type="GO" id="GO:0005524">
    <property type="term" value="F:ATP binding"/>
    <property type="evidence" value="ECO:0007669"/>
    <property type="project" value="UniProtKB-KW"/>
</dbReference>
<dbReference type="InterPro" id="IPR036890">
    <property type="entry name" value="HATPase_C_sf"/>
</dbReference>
<evidence type="ECO:0000313" key="17">
    <source>
        <dbReference type="Proteomes" id="UP000680067"/>
    </source>
</evidence>
<comment type="caution">
    <text evidence="16">The sequence shown here is derived from an EMBL/GenBank/DDBJ whole genome shotgun (WGS) entry which is preliminary data.</text>
</comment>
<feature type="transmembrane region" description="Helical" evidence="13">
    <location>
        <begin position="165"/>
        <end position="186"/>
    </location>
</feature>
<comment type="subcellular location">
    <subcellularLocation>
        <location evidence="2">Membrane</location>
        <topology evidence="2">Multi-pass membrane protein</topology>
    </subcellularLocation>
</comment>
<keyword evidence="6 13" id="KW-0812">Transmembrane</keyword>
<evidence type="ECO:0000259" key="14">
    <source>
        <dbReference type="PROSITE" id="PS50109"/>
    </source>
</evidence>
<dbReference type="Pfam" id="PF00512">
    <property type="entry name" value="HisKA"/>
    <property type="match status" value="1"/>
</dbReference>
<dbReference type="Gene3D" id="1.10.287.130">
    <property type="match status" value="1"/>
</dbReference>
<evidence type="ECO:0000256" key="10">
    <source>
        <dbReference type="ARBA" id="ARBA00022989"/>
    </source>
</evidence>
<dbReference type="InterPro" id="IPR003661">
    <property type="entry name" value="HisK_dim/P_dom"/>
</dbReference>